<dbReference type="RefSeq" id="XP_023623565.1">
    <property type="nucleotide sequence ID" value="XM_023767797.1"/>
</dbReference>
<evidence type="ECO:0000313" key="4">
    <source>
        <dbReference type="Proteomes" id="UP000225277"/>
    </source>
</evidence>
<evidence type="ECO:0000256" key="2">
    <source>
        <dbReference type="ARBA" id="ARBA00023604"/>
    </source>
</evidence>
<sequence length="324" mass="36484">MGSVEREDYGTVRFTVPDDSITAYDRAIYTLPANADYRDQKVKLHDIRTATDILPGLAGLDNQGFAYHKHKSALSGDEWLKDGNVEEIYTKELRDLIMKVTGARDAFVYCVAFRRRAPVDIGVGKVELRGGELDQVMQCVPRDKCLISGRDAYSTEPSRQVHIDISLNGLLETFRSCRKDITKKAQHIIDAVDKGEPVPRYAAFSIWRPLKPVKRDPVVVCDTRTNDPKEIVPVEFRALSEFEDSSTYTMEALMGLPPKHPERQKWYYISEQNPDEVLIIKFADSAAGEDTGVAPGALHTSAILEGTEDEEVRESAEARVFVFW</sequence>
<dbReference type="EMBL" id="FJUY01000003">
    <property type="protein sequence ID" value="CZT16672.1"/>
    <property type="molecule type" value="Genomic_DNA"/>
</dbReference>
<evidence type="ECO:0008006" key="5">
    <source>
        <dbReference type="Google" id="ProtNLM"/>
    </source>
</evidence>
<comment type="similarity">
    <text evidence="2">Belongs to the asaB hydroxylase/desaturase family.</text>
</comment>
<dbReference type="InterPro" id="IPR044053">
    <property type="entry name" value="AsaB-like"/>
</dbReference>
<dbReference type="PANTHER" id="PTHR34598">
    <property type="entry name" value="BLL6449 PROTEIN"/>
    <property type="match status" value="1"/>
</dbReference>
<dbReference type="GeneID" id="35597722"/>
<dbReference type="AlphaFoldDB" id="A0A2D3UML9"/>
<evidence type="ECO:0000256" key="1">
    <source>
        <dbReference type="ARBA" id="ARBA00023002"/>
    </source>
</evidence>
<protein>
    <recommendedName>
        <fullName evidence="5">7alpha-cephem-methoxylase P8 chain</fullName>
    </recommendedName>
</protein>
<gene>
    <name evidence="3" type="ORF">RCC_02507</name>
</gene>
<reference evidence="3 4" key="1">
    <citation type="submission" date="2016-03" db="EMBL/GenBank/DDBJ databases">
        <authorList>
            <person name="Ploux O."/>
        </authorList>
    </citation>
    <scope>NUCLEOTIDE SEQUENCE [LARGE SCALE GENOMIC DNA]</scope>
    <source>
        <strain evidence="3 4">URUG2</strain>
    </source>
</reference>
<keyword evidence="4" id="KW-1185">Reference proteome</keyword>
<dbReference type="STRING" id="112498.A0A2D3UML9"/>
<name>A0A2D3UML9_9PEZI</name>
<keyword evidence="1" id="KW-0560">Oxidoreductase</keyword>
<accession>A0A2D3UML9</accession>
<dbReference type="Proteomes" id="UP000225277">
    <property type="component" value="Unassembled WGS sequence"/>
</dbReference>
<organism evidence="3 4">
    <name type="scientific">Ramularia collo-cygni</name>
    <dbReference type="NCBI Taxonomy" id="112498"/>
    <lineage>
        <taxon>Eukaryota</taxon>
        <taxon>Fungi</taxon>
        <taxon>Dikarya</taxon>
        <taxon>Ascomycota</taxon>
        <taxon>Pezizomycotina</taxon>
        <taxon>Dothideomycetes</taxon>
        <taxon>Dothideomycetidae</taxon>
        <taxon>Mycosphaerellales</taxon>
        <taxon>Mycosphaerellaceae</taxon>
        <taxon>Ramularia</taxon>
    </lineage>
</organism>
<evidence type="ECO:0000313" key="3">
    <source>
        <dbReference type="EMBL" id="CZT16672.1"/>
    </source>
</evidence>
<dbReference type="OrthoDB" id="412788at2759"/>
<dbReference type="GO" id="GO:0016491">
    <property type="term" value="F:oxidoreductase activity"/>
    <property type="evidence" value="ECO:0007669"/>
    <property type="project" value="UniProtKB-KW"/>
</dbReference>
<dbReference type="PANTHER" id="PTHR34598:SF3">
    <property type="entry name" value="OXIDOREDUCTASE AN1597"/>
    <property type="match status" value="1"/>
</dbReference>
<dbReference type="NCBIfam" id="NF041278">
    <property type="entry name" value="CmcJ_NvfI_EfuI"/>
    <property type="match status" value="1"/>
</dbReference>
<proteinExistence type="inferred from homology"/>